<dbReference type="Gene3D" id="4.10.240.10">
    <property type="entry name" value="Zn(2)-C6 fungal-type DNA-binding domain"/>
    <property type="match status" value="1"/>
</dbReference>
<proteinExistence type="predicted"/>
<dbReference type="PROSITE" id="PS50048">
    <property type="entry name" value="ZN2_CY6_FUNGAL_2"/>
    <property type="match status" value="1"/>
</dbReference>
<accession>A0A9P4Y5I1</accession>
<dbReference type="EMBL" id="MU032346">
    <property type="protein sequence ID" value="KAF3767098.1"/>
    <property type="molecule type" value="Genomic_DNA"/>
</dbReference>
<dbReference type="SUPFAM" id="SSF57701">
    <property type="entry name" value="Zn2/Cys6 DNA-binding domain"/>
    <property type="match status" value="1"/>
</dbReference>
<evidence type="ECO:0000313" key="4">
    <source>
        <dbReference type="Proteomes" id="UP000803844"/>
    </source>
</evidence>
<dbReference type="GO" id="GO:0000981">
    <property type="term" value="F:DNA-binding transcription factor activity, RNA polymerase II-specific"/>
    <property type="evidence" value="ECO:0007669"/>
    <property type="project" value="InterPro"/>
</dbReference>
<name>A0A9P4Y5I1_CRYP1</name>
<feature type="domain" description="Zn(2)-C6 fungal-type" evidence="2">
    <location>
        <begin position="12"/>
        <end position="42"/>
    </location>
</feature>
<dbReference type="Pfam" id="PF00172">
    <property type="entry name" value="Zn_clus"/>
    <property type="match status" value="1"/>
</dbReference>
<dbReference type="PROSITE" id="PS00463">
    <property type="entry name" value="ZN2_CY6_FUNGAL_1"/>
    <property type="match status" value="1"/>
</dbReference>
<evidence type="ECO:0000256" key="1">
    <source>
        <dbReference type="ARBA" id="ARBA00023242"/>
    </source>
</evidence>
<reference evidence="3" key="1">
    <citation type="journal article" date="2020" name="Phytopathology">
        <title>Genome sequence of the chestnut blight fungus Cryphonectria parasitica EP155: A fundamental resource for an archetypical invasive plant pathogen.</title>
        <authorList>
            <person name="Crouch J.A."/>
            <person name="Dawe A."/>
            <person name="Aerts A."/>
            <person name="Barry K."/>
            <person name="Churchill A.C.L."/>
            <person name="Grimwood J."/>
            <person name="Hillman B."/>
            <person name="Milgroom M.G."/>
            <person name="Pangilinan J."/>
            <person name="Smith M."/>
            <person name="Salamov A."/>
            <person name="Schmutz J."/>
            <person name="Yadav J."/>
            <person name="Grigoriev I.V."/>
            <person name="Nuss D."/>
        </authorList>
    </citation>
    <scope>NUCLEOTIDE SEQUENCE</scope>
    <source>
        <strain evidence="3">EP155</strain>
    </source>
</reference>
<dbReference type="InterPro" id="IPR036864">
    <property type="entry name" value="Zn2-C6_fun-type_DNA-bd_sf"/>
</dbReference>
<keyword evidence="1" id="KW-0539">Nucleus</keyword>
<dbReference type="InterPro" id="IPR001138">
    <property type="entry name" value="Zn2Cys6_DnaBD"/>
</dbReference>
<comment type="caution">
    <text evidence="3">The sequence shown here is derived from an EMBL/GenBank/DDBJ whole genome shotgun (WGS) entry which is preliminary data.</text>
</comment>
<dbReference type="GeneID" id="63841258"/>
<organism evidence="3 4">
    <name type="scientific">Cryphonectria parasitica (strain ATCC 38755 / EP155)</name>
    <dbReference type="NCBI Taxonomy" id="660469"/>
    <lineage>
        <taxon>Eukaryota</taxon>
        <taxon>Fungi</taxon>
        <taxon>Dikarya</taxon>
        <taxon>Ascomycota</taxon>
        <taxon>Pezizomycotina</taxon>
        <taxon>Sordariomycetes</taxon>
        <taxon>Sordariomycetidae</taxon>
        <taxon>Diaporthales</taxon>
        <taxon>Cryphonectriaceae</taxon>
        <taxon>Cryphonectria-Endothia species complex</taxon>
        <taxon>Cryphonectria</taxon>
    </lineage>
</organism>
<sequence>MTAATSSVLSAACDQCRTRKIRCDRRQPKCSSCHKAGIVCSQTNSHRRVNHSKQLQVHFCS</sequence>
<dbReference type="CDD" id="cd00067">
    <property type="entry name" value="GAL4"/>
    <property type="match status" value="1"/>
</dbReference>
<protein>
    <recommendedName>
        <fullName evidence="2">Zn(2)-C6 fungal-type domain-containing protein</fullName>
    </recommendedName>
</protein>
<dbReference type="Proteomes" id="UP000803844">
    <property type="component" value="Unassembled WGS sequence"/>
</dbReference>
<dbReference type="OrthoDB" id="3862662at2759"/>
<dbReference type="SMART" id="SM00066">
    <property type="entry name" value="GAL4"/>
    <property type="match status" value="1"/>
</dbReference>
<gene>
    <name evidence="3" type="ORF">M406DRAFT_40189</name>
</gene>
<dbReference type="GO" id="GO:0008270">
    <property type="term" value="F:zinc ion binding"/>
    <property type="evidence" value="ECO:0007669"/>
    <property type="project" value="InterPro"/>
</dbReference>
<dbReference type="RefSeq" id="XP_040778059.1">
    <property type="nucleotide sequence ID" value="XM_040924129.1"/>
</dbReference>
<keyword evidence="4" id="KW-1185">Reference proteome</keyword>
<evidence type="ECO:0000313" key="3">
    <source>
        <dbReference type="EMBL" id="KAF3767098.1"/>
    </source>
</evidence>
<evidence type="ECO:0000259" key="2">
    <source>
        <dbReference type="PROSITE" id="PS50048"/>
    </source>
</evidence>
<dbReference type="AlphaFoldDB" id="A0A9P4Y5I1"/>